<evidence type="ECO:0000313" key="2">
    <source>
        <dbReference type="EMBL" id="KAF2836812.1"/>
    </source>
</evidence>
<evidence type="ECO:0000256" key="1">
    <source>
        <dbReference type="SAM" id="MobiDB-lite"/>
    </source>
</evidence>
<dbReference type="PANTHER" id="PTHR13621">
    <property type="entry name" value="PROLINE-RICH PROTEIN PRCC"/>
    <property type="match status" value="1"/>
</dbReference>
<feature type="region of interest" description="Disordered" evidence="1">
    <location>
        <begin position="1"/>
        <end position="269"/>
    </location>
</feature>
<sequence length="380" mass="40254">MNLVNYSDSENSDNESPVIPKVVPKPVAAKPSFQKVVDSSNPRKIKVNLPTTSNTRSSDGDIDADGPPAKKARTDGVFSNFNSLLPAPKKIGGDNKASAAKRGSGGGLGSGVSLKTGAAPAFSRAPVEADFQESEDGQGENPKSNGTAATGSSVPEVKEEMKLVGKNTMFKPLSVMNKVKKKKKVIPDSLSADSSAQTPPKSSTQSAQQTGPPLKQTVSLFSISQDETEAQVSTTASSEEDTRTIDSDSLLNEQQHAGTHYQSTLSNSGKGAQSLDAIADDLNLSEAARRQLFGRQRGKGAADLSAAKIINFNTDEEYLANEKLRAAGETIQHNPVRAIAPGKHNLKQMVNNAQSQKEAFEEHFATGKRNKAEAGSKYGW</sequence>
<feature type="compositionally biased region" description="Polar residues" evidence="1">
    <location>
        <begin position="141"/>
        <end position="153"/>
    </location>
</feature>
<name>A0A9P4S7S3_9PEZI</name>
<dbReference type="OrthoDB" id="2555634at2759"/>
<reference evidence="2" key="1">
    <citation type="journal article" date="2020" name="Stud. Mycol.">
        <title>101 Dothideomycetes genomes: a test case for predicting lifestyles and emergence of pathogens.</title>
        <authorList>
            <person name="Haridas S."/>
            <person name="Albert R."/>
            <person name="Binder M."/>
            <person name="Bloem J."/>
            <person name="Labutti K."/>
            <person name="Salamov A."/>
            <person name="Andreopoulos B."/>
            <person name="Baker S."/>
            <person name="Barry K."/>
            <person name="Bills G."/>
            <person name="Bluhm B."/>
            <person name="Cannon C."/>
            <person name="Castanera R."/>
            <person name="Culley D."/>
            <person name="Daum C."/>
            <person name="Ezra D."/>
            <person name="Gonzalez J."/>
            <person name="Henrissat B."/>
            <person name="Kuo A."/>
            <person name="Liang C."/>
            <person name="Lipzen A."/>
            <person name="Lutzoni F."/>
            <person name="Magnuson J."/>
            <person name="Mondo S."/>
            <person name="Nolan M."/>
            <person name="Ohm R."/>
            <person name="Pangilinan J."/>
            <person name="Park H.-J."/>
            <person name="Ramirez L."/>
            <person name="Alfaro M."/>
            <person name="Sun H."/>
            <person name="Tritt A."/>
            <person name="Yoshinaga Y."/>
            <person name="Zwiers L.-H."/>
            <person name="Turgeon B."/>
            <person name="Goodwin S."/>
            <person name="Spatafora J."/>
            <person name="Crous P."/>
            <person name="Grigoriev I."/>
        </authorList>
    </citation>
    <scope>NUCLEOTIDE SEQUENCE</scope>
    <source>
        <strain evidence="2">CBS 101060</strain>
    </source>
</reference>
<keyword evidence="3" id="KW-1185">Reference proteome</keyword>
<feature type="compositionally biased region" description="Low complexity" evidence="1">
    <location>
        <begin position="14"/>
        <end position="31"/>
    </location>
</feature>
<proteinExistence type="predicted"/>
<organism evidence="2 3">
    <name type="scientific">Patellaria atrata CBS 101060</name>
    <dbReference type="NCBI Taxonomy" id="1346257"/>
    <lineage>
        <taxon>Eukaryota</taxon>
        <taxon>Fungi</taxon>
        <taxon>Dikarya</taxon>
        <taxon>Ascomycota</taxon>
        <taxon>Pezizomycotina</taxon>
        <taxon>Dothideomycetes</taxon>
        <taxon>Dothideomycetes incertae sedis</taxon>
        <taxon>Patellariales</taxon>
        <taxon>Patellariaceae</taxon>
        <taxon>Patellaria</taxon>
    </lineage>
</organism>
<dbReference type="Pfam" id="PF10253">
    <property type="entry name" value="PRCC"/>
    <property type="match status" value="1"/>
</dbReference>
<comment type="caution">
    <text evidence="2">The sequence shown here is derived from an EMBL/GenBank/DDBJ whole genome shotgun (WGS) entry which is preliminary data.</text>
</comment>
<feature type="compositionally biased region" description="Polar residues" evidence="1">
    <location>
        <begin position="247"/>
        <end position="269"/>
    </location>
</feature>
<protein>
    <recommendedName>
        <fullName evidence="4">Mitotic checkpoint regulator, MAD2B-interacting-domain-containing protein</fullName>
    </recommendedName>
</protein>
<evidence type="ECO:0008006" key="4">
    <source>
        <dbReference type="Google" id="ProtNLM"/>
    </source>
</evidence>
<dbReference type="AlphaFoldDB" id="A0A9P4S7S3"/>
<feature type="compositionally biased region" description="Polar residues" evidence="1">
    <location>
        <begin position="191"/>
        <end position="237"/>
    </location>
</feature>
<dbReference type="EMBL" id="MU006102">
    <property type="protein sequence ID" value="KAF2836812.1"/>
    <property type="molecule type" value="Genomic_DNA"/>
</dbReference>
<dbReference type="InterPro" id="IPR018800">
    <property type="entry name" value="PRCC"/>
</dbReference>
<evidence type="ECO:0000313" key="3">
    <source>
        <dbReference type="Proteomes" id="UP000799429"/>
    </source>
</evidence>
<gene>
    <name evidence="2" type="ORF">M501DRAFT_938958</name>
</gene>
<dbReference type="GO" id="GO:0005634">
    <property type="term" value="C:nucleus"/>
    <property type="evidence" value="ECO:0007669"/>
    <property type="project" value="TreeGrafter"/>
</dbReference>
<dbReference type="PANTHER" id="PTHR13621:SF2">
    <property type="entry name" value="PROLINE-RICH PROTEIN PRCC"/>
    <property type="match status" value="1"/>
</dbReference>
<dbReference type="Proteomes" id="UP000799429">
    <property type="component" value="Unassembled WGS sequence"/>
</dbReference>
<accession>A0A9P4S7S3</accession>